<proteinExistence type="inferred from homology"/>
<feature type="domain" description="Amidohydrolase-related" evidence="3">
    <location>
        <begin position="54"/>
        <end position="345"/>
    </location>
</feature>
<name>A0A2W5AFZ9_9SPHN</name>
<evidence type="ECO:0000313" key="4">
    <source>
        <dbReference type="EMBL" id="PZO92212.1"/>
    </source>
</evidence>
<dbReference type="InterPro" id="IPR052350">
    <property type="entry name" value="Metallo-dep_Lactonases"/>
</dbReference>
<protein>
    <submittedName>
        <fullName evidence="4">Amidohydrolase</fullName>
    </submittedName>
</protein>
<evidence type="ECO:0000256" key="1">
    <source>
        <dbReference type="ARBA" id="ARBA00038310"/>
    </source>
</evidence>
<evidence type="ECO:0000259" key="3">
    <source>
        <dbReference type="Pfam" id="PF04909"/>
    </source>
</evidence>
<evidence type="ECO:0000313" key="5">
    <source>
        <dbReference type="Proteomes" id="UP000249066"/>
    </source>
</evidence>
<comment type="caution">
    <text evidence="4">The sequence shown here is derived from an EMBL/GenBank/DDBJ whole genome shotgun (WGS) entry which is preliminary data.</text>
</comment>
<dbReference type="InterPro" id="IPR006680">
    <property type="entry name" value="Amidohydro-rel"/>
</dbReference>
<accession>A0A2W5AFZ9</accession>
<feature type="region of interest" description="Disordered" evidence="2">
    <location>
        <begin position="1"/>
        <end position="42"/>
    </location>
</feature>
<dbReference type="Pfam" id="PF04909">
    <property type="entry name" value="Amidohydro_2"/>
    <property type="match status" value="1"/>
</dbReference>
<dbReference type="InterPro" id="IPR032466">
    <property type="entry name" value="Metal_Hydrolase"/>
</dbReference>
<dbReference type="AlphaFoldDB" id="A0A2W5AFZ9"/>
<gene>
    <name evidence="4" type="ORF">DI623_00150</name>
</gene>
<reference evidence="4 5" key="1">
    <citation type="submission" date="2017-08" db="EMBL/GenBank/DDBJ databases">
        <title>Infants hospitalized years apart are colonized by the same room-sourced microbial strains.</title>
        <authorList>
            <person name="Brooks B."/>
            <person name="Olm M.R."/>
            <person name="Firek B.A."/>
            <person name="Baker R."/>
            <person name="Thomas B.C."/>
            <person name="Morowitz M.J."/>
            <person name="Banfield J.F."/>
        </authorList>
    </citation>
    <scope>NUCLEOTIDE SEQUENCE [LARGE SCALE GENOMIC DNA]</scope>
    <source>
        <strain evidence="4">S2_018_000_R2_101</strain>
    </source>
</reference>
<sequence length="349" mass="37987">MRRPPWSASWRPKSAASPPPPPSIPRGAGLPSNGAPPARAGVRRGTTLHDIPFVDAHVHFWELGRISYPWLTPPFSDDGPNGSVAPIARDFGLDDYLALARNWTVAGLVHVDAGAEAAQALDETDWLQATADARRMPDAIVAFAALDDPQVDGLLAAHAARRNVRGIRHIVNWHPDPRFTYTPRDVTRDEAWARGFALLGRYGLSFDLQAYPGQFAGLARLIERHPETPVVINHAGMGVDRDRDGVAEWRSGMKALAALPNVAVKLSGLGFVWRPYDAAEARARVRETIDIFGAGRALAASDCPTDLLFADFDTTLGAIADAIGDYSEGERRAIWGRNASRIYRLGLDI</sequence>
<keyword evidence="4" id="KW-0378">Hydrolase</keyword>
<dbReference type="SUPFAM" id="SSF51556">
    <property type="entry name" value="Metallo-dependent hydrolases"/>
    <property type="match status" value="1"/>
</dbReference>
<dbReference type="EMBL" id="QFNN01000001">
    <property type="protein sequence ID" value="PZO92212.1"/>
    <property type="molecule type" value="Genomic_DNA"/>
</dbReference>
<dbReference type="PANTHER" id="PTHR43569">
    <property type="entry name" value="AMIDOHYDROLASE"/>
    <property type="match status" value="1"/>
</dbReference>
<dbReference type="Proteomes" id="UP000249066">
    <property type="component" value="Unassembled WGS sequence"/>
</dbReference>
<dbReference type="PANTHER" id="PTHR43569:SF1">
    <property type="entry name" value="BLL3371 PROTEIN"/>
    <property type="match status" value="1"/>
</dbReference>
<feature type="compositionally biased region" description="Low complexity" evidence="2">
    <location>
        <begin position="1"/>
        <end position="16"/>
    </location>
</feature>
<organism evidence="4 5">
    <name type="scientific">Sphingomonas sanxanigenens</name>
    <dbReference type="NCBI Taxonomy" id="397260"/>
    <lineage>
        <taxon>Bacteria</taxon>
        <taxon>Pseudomonadati</taxon>
        <taxon>Pseudomonadota</taxon>
        <taxon>Alphaproteobacteria</taxon>
        <taxon>Sphingomonadales</taxon>
        <taxon>Sphingomonadaceae</taxon>
        <taxon>Sphingomonas</taxon>
    </lineage>
</organism>
<dbReference type="Gene3D" id="3.20.20.140">
    <property type="entry name" value="Metal-dependent hydrolases"/>
    <property type="match status" value="1"/>
</dbReference>
<evidence type="ECO:0000256" key="2">
    <source>
        <dbReference type="SAM" id="MobiDB-lite"/>
    </source>
</evidence>
<comment type="similarity">
    <text evidence="1">Belongs to the metallo-dependent hydrolases superfamily.</text>
</comment>
<dbReference type="GO" id="GO:0016787">
    <property type="term" value="F:hydrolase activity"/>
    <property type="evidence" value="ECO:0007669"/>
    <property type="project" value="UniProtKB-KW"/>
</dbReference>